<reference evidence="1 2" key="1">
    <citation type="journal article" date="2024" name="Proc. Natl. Acad. Sci. U.S.A.">
        <title>The genetic regulatory architecture and epigenomic basis for age-related changes in rattlesnake venom.</title>
        <authorList>
            <person name="Hogan M.P."/>
            <person name="Holding M.L."/>
            <person name="Nystrom G.S."/>
            <person name="Colston T.J."/>
            <person name="Bartlett D.A."/>
            <person name="Mason A.J."/>
            <person name="Ellsworth S.A."/>
            <person name="Rautsaw R.M."/>
            <person name="Lawrence K.C."/>
            <person name="Strickland J.L."/>
            <person name="He B."/>
            <person name="Fraser P."/>
            <person name="Margres M.J."/>
            <person name="Gilbert D.M."/>
            <person name="Gibbs H.L."/>
            <person name="Parkinson C.L."/>
            <person name="Rokyta D.R."/>
        </authorList>
    </citation>
    <scope>NUCLEOTIDE SEQUENCE [LARGE SCALE GENOMIC DNA]</scope>
    <source>
        <strain evidence="1">DRR0105</strain>
    </source>
</reference>
<dbReference type="EMBL" id="JAOTOJ010000004">
    <property type="protein sequence ID" value="KAK9402130.1"/>
    <property type="molecule type" value="Genomic_DNA"/>
</dbReference>
<keyword evidence="2" id="KW-1185">Reference proteome</keyword>
<protein>
    <submittedName>
        <fullName evidence="1">Uncharacterized protein</fullName>
    </submittedName>
</protein>
<comment type="caution">
    <text evidence="1">The sequence shown here is derived from an EMBL/GenBank/DDBJ whole genome shotgun (WGS) entry which is preliminary data.</text>
</comment>
<dbReference type="Proteomes" id="UP001474421">
    <property type="component" value="Unassembled WGS sequence"/>
</dbReference>
<feature type="non-terminal residue" evidence="1">
    <location>
        <position position="1"/>
    </location>
</feature>
<accession>A0AAW1BJE1</accession>
<organism evidence="1 2">
    <name type="scientific">Crotalus adamanteus</name>
    <name type="common">Eastern diamondback rattlesnake</name>
    <dbReference type="NCBI Taxonomy" id="8729"/>
    <lineage>
        <taxon>Eukaryota</taxon>
        <taxon>Metazoa</taxon>
        <taxon>Chordata</taxon>
        <taxon>Craniata</taxon>
        <taxon>Vertebrata</taxon>
        <taxon>Euteleostomi</taxon>
        <taxon>Lepidosauria</taxon>
        <taxon>Squamata</taxon>
        <taxon>Bifurcata</taxon>
        <taxon>Unidentata</taxon>
        <taxon>Episquamata</taxon>
        <taxon>Toxicofera</taxon>
        <taxon>Serpentes</taxon>
        <taxon>Colubroidea</taxon>
        <taxon>Viperidae</taxon>
        <taxon>Crotalinae</taxon>
        <taxon>Crotalus</taxon>
    </lineage>
</organism>
<evidence type="ECO:0000313" key="1">
    <source>
        <dbReference type="EMBL" id="KAK9402130.1"/>
    </source>
</evidence>
<dbReference type="AlphaFoldDB" id="A0AAW1BJE1"/>
<evidence type="ECO:0000313" key="2">
    <source>
        <dbReference type="Proteomes" id="UP001474421"/>
    </source>
</evidence>
<gene>
    <name evidence="1" type="ORF">NXF25_010486</name>
</gene>
<proteinExistence type="predicted"/>
<sequence length="49" mass="5287">GVLKAMGSEFSYFPNLCKLPFAALFGQKAFKKSSDGHLTKNIAGVLKLI</sequence>
<name>A0AAW1BJE1_CROAD</name>